<evidence type="ECO:0000256" key="1">
    <source>
        <dbReference type="ARBA" id="ARBA00022729"/>
    </source>
</evidence>
<dbReference type="Pfam" id="PF23283">
    <property type="entry name" value="D8C_UMOD"/>
    <property type="match status" value="2"/>
</dbReference>
<evidence type="ECO:0000256" key="3">
    <source>
        <dbReference type="SAM" id="SignalP"/>
    </source>
</evidence>
<feature type="chain" id="PRO_5044757118" description="UMOD/GP2/OIT3-like D8C domain-containing protein" evidence="3">
    <location>
        <begin position="24"/>
        <end position="330"/>
    </location>
</feature>
<evidence type="ECO:0000313" key="5">
    <source>
        <dbReference type="EMBL" id="KAL3871226.1"/>
    </source>
</evidence>
<dbReference type="AlphaFoldDB" id="A0ABD3WCV5"/>
<feature type="signal peptide" evidence="3">
    <location>
        <begin position="1"/>
        <end position="23"/>
    </location>
</feature>
<evidence type="ECO:0000313" key="6">
    <source>
        <dbReference type="Proteomes" id="UP001634394"/>
    </source>
</evidence>
<keyword evidence="1 3" id="KW-0732">Signal</keyword>
<keyword evidence="6" id="KW-1185">Reference proteome</keyword>
<name>A0ABD3WCV5_SINWO</name>
<organism evidence="5 6">
    <name type="scientific">Sinanodonta woodiana</name>
    <name type="common">Chinese pond mussel</name>
    <name type="synonym">Anodonta woodiana</name>
    <dbReference type="NCBI Taxonomy" id="1069815"/>
    <lineage>
        <taxon>Eukaryota</taxon>
        <taxon>Metazoa</taxon>
        <taxon>Spiralia</taxon>
        <taxon>Lophotrochozoa</taxon>
        <taxon>Mollusca</taxon>
        <taxon>Bivalvia</taxon>
        <taxon>Autobranchia</taxon>
        <taxon>Heteroconchia</taxon>
        <taxon>Palaeoheterodonta</taxon>
        <taxon>Unionida</taxon>
        <taxon>Unionoidea</taxon>
        <taxon>Unionidae</taxon>
        <taxon>Unioninae</taxon>
        <taxon>Sinanodonta</taxon>
    </lineage>
</organism>
<gene>
    <name evidence="5" type="ORF">ACJMK2_039234</name>
</gene>
<feature type="domain" description="UMOD/GP2/OIT3-like D8C" evidence="4">
    <location>
        <begin position="72"/>
        <end position="147"/>
    </location>
</feature>
<evidence type="ECO:0000259" key="4">
    <source>
        <dbReference type="Pfam" id="PF23283"/>
    </source>
</evidence>
<proteinExistence type="predicted"/>
<dbReference type="Proteomes" id="UP001634394">
    <property type="component" value="Unassembled WGS sequence"/>
</dbReference>
<dbReference type="InterPro" id="IPR057774">
    <property type="entry name" value="D8C_UMOD/GP2/OIT3-like"/>
</dbReference>
<accession>A0ABD3WCV5</accession>
<comment type="caution">
    <text evidence="5">The sequence shown here is derived from an EMBL/GenBank/DDBJ whole genome shotgun (WGS) entry which is preliminary data.</text>
</comment>
<sequence>MDIYISVCLTVLLLALCPAFKATLDPCIPGAHKELHRGKYRGTLCPYNFDKPVCDKQIEEGWYKVQGLNGPLKMPDSFSKLDVCGTNLPIWLNGSHPTEDDGTVHREGCIPTATSSCFKVVNITIKLCPGFFVYYLTPTSSCPIAYCFGADEECPPFDPCDYEYEHSVIENENGDRSSMCTTDGDPYCDDKIENGWYAIHSSNGYQRISSNCPNYSSCKTKSPIWINGSIPTIQDDIVTNKACVRDDRSCCSHMFDVEMKNCSSYVVYKLSTVPCFQRYCTDDKTECPIANISSSGNSTENGVTSKYYQGMFIFLVESIMLLVQYIYQRN</sequence>
<dbReference type="EMBL" id="JBJQND010000007">
    <property type="protein sequence ID" value="KAL3871226.1"/>
    <property type="molecule type" value="Genomic_DNA"/>
</dbReference>
<feature type="domain" description="UMOD/GP2/OIT3-like D8C" evidence="4">
    <location>
        <begin position="208"/>
        <end position="280"/>
    </location>
</feature>
<protein>
    <recommendedName>
        <fullName evidence="4">UMOD/GP2/OIT3-like D8C domain-containing protein</fullName>
    </recommendedName>
</protein>
<keyword evidence="2" id="KW-1015">Disulfide bond</keyword>
<evidence type="ECO:0000256" key="2">
    <source>
        <dbReference type="ARBA" id="ARBA00023157"/>
    </source>
</evidence>
<reference evidence="5 6" key="1">
    <citation type="submission" date="2024-11" db="EMBL/GenBank/DDBJ databases">
        <title>Chromosome-level genome assembly of the freshwater bivalve Anodonta woodiana.</title>
        <authorList>
            <person name="Chen X."/>
        </authorList>
    </citation>
    <scope>NUCLEOTIDE SEQUENCE [LARGE SCALE GENOMIC DNA]</scope>
    <source>
        <strain evidence="5">MN2024</strain>
        <tissue evidence="5">Gills</tissue>
    </source>
</reference>